<dbReference type="Proteomes" id="UP000184310">
    <property type="component" value="Unassembled WGS sequence"/>
</dbReference>
<reference evidence="2 3" key="1">
    <citation type="submission" date="2016-11" db="EMBL/GenBank/DDBJ databases">
        <authorList>
            <person name="Jaros S."/>
            <person name="Januszkiewicz K."/>
            <person name="Wedrychowicz H."/>
        </authorList>
    </citation>
    <scope>NUCLEOTIDE SEQUENCE [LARGE SCALE GENOMIC DNA]</scope>
    <source>
        <strain evidence="2 3">DSM 21758</strain>
    </source>
</reference>
<dbReference type="Pfam" id="PF13786">
    <property type="entry name" value="DUF4179"/>
    <property type="match status" value="1"/>
</dbReference>
<dbReference type="AlphaFoldDB" id="A0A1M6BME1"/>
<organism evidence="2 3">
    <name type="scientific">Clostridium cavendishii DSM 21758</name>
    <dbReference type="NCBI Taxonomy" id="1121302"/>
    <lineage>
        <taxon>Bacteria</taxon>
        <taxon>Bacillati</taxon>
        <taxon>Bacillota</taxon>
        <taxon>Clostridia</taxon>
        <taxon>Eubacteriales</taxon>
        <taxon>Clostridiaceae</taxon>
        <taxon>Clostridium</taxon>
    </lineage>
</organism>
<dbReference type="RefSeq" id="WP_072984744.1">
    <property type="nucleotide sequence ID" value="NZ_FQZB01000003.1"/>
</dbReference>
<feature type="domain" description="DUF4179" evidence="1">
    <location>
        <begin position="47"/>
        <end position="131"/>
    </location>
</feature>
<gene>
    <name evidence="2" type="ORF">SAMN02745163_00399</name>
</gene>
<evidence type="ECO:0000313" key="3">
    <source>
        <dbReference type="Proteomes" id="UP000184310"/>
    </source>
</evidence>
<dbReference type="STRING" id="1121302.SAMN02745163_00399"/>
<evidence type="ECO:0000259" key="1">
    <source>
        <dbReference type="Pfam" id="PF13786"/>
    </source>
</evidence>
<proteinExistence type="predicted"/>
<protein>
    <recommendedName>
        <fullName evidence="1">DUF4179 domain-containing protein</fullName>
    </recommendedName>
</protein>
<evidence type="ECO:0000313" key="2">
    <source>
        <dbReference type="EMBL" id="SHI49864.1"/>
    </source>
</evidence>
<keyword evidence="3" id="KW-1185">Reference proteome</keyword>
<accession>A0A1M6BME1</accession>
<dbReference type="Gene3D" id="2.60.40.1630">
    <property type="entry name" value="bacillus anthracis domain"/>
    <property type="match status" value="1"/>
</dbReference>
<dbReference type="InterPro" id="IPR025436">
    <property type="entry name" value="DUF4179"/>
</dbReference>
<name>A0A1M6BME1_9CLOT</name>
<dbReference type="EMBL" id="FQZB01000003">
    <property type="protein sequence ID" value="SHI49864.1"/>
    <property type="molecule type" value="Genomic_DNA"/>
</dbReference>
<sequence length="453" mass="51626">MDDKKDIFLKNKFKDTNSEIPDVVDSIIENTLLNLETKKVGEIKVNKKKSAWTKRIIAAGIVFCTLVICENTFNVSAKVKGILIPAEKLLTKDTKKYGYDINSVVEKDGYKITLKNVYTSDKSIKIVYEIEGENLTSEDLNNLDIDQRPFINGKDNLYSFGSLGIPIKLENNKYILVGEAETKNSIDKTYELKTSILNKKNKAQYEFKAEVENKKLNDVTKVLAQNKKIELRDFTVIINKLTYNPIEISGDVTLLKKDEIAWHKLTAPASENLPSCKMLNIFIKNEKGEKISERFVGGGNPDEGKLNFKFNTMSFLDEAKTLEIIPSVMNTDETGENTMLSIKEAKNKEIVKGENSFIIKDIKEQEDKFIVSVKAKGIYKDYIANNINFVSEDNKVAMLSMENQREIYGNNEEFFLSYIKVEKGKNYKLSLPKNIQLMYENIDLASLKITIKE</sequence>